<dbReference type="Pfam" id="PF13786">
    <property type="entry name" value="DUF4179"/>
    <property type="match status" value="1"/>
</dbReference>
<organism evidence="3 4">
    <name type="scientific">Paenibacillus aurantiacus</name>
    <dbReference type="NCBI Taxonomy" id="1936118"/>
    <lineage>
        <taxon>Bacteria</taxon>
        <taxon>Bacillati</taxon>
        <taxon>Bacillota</taxon>
        <taxon>Bacilli</taxon>
        <taxon>Bacillales</taxon>
        <taxon>Paenibacillaceae</taxon>
        <taxon>Paenibacillus</taxon>
    </lineage>
</organism>
<sequence>METSKIEKALKGMEKGHMKMSPSVRARLDETYAVIGKQSERAPRSKWSRLRLATASAAAAAVLGIGVFATAFASPALADSIRDIPVIGSIFSTLQGDSGLRTAGEQGLFAAANREVTHENVKLKVTDTIYDGARAAFLLTIESPNLKEGVYDNGRKTMKLGNAIEQVVLTGESGAGEFSSLNEAGGLFFGEAGEDYPNTLVFEQVLPYAKPSDAPDSFQGKVTIKLDGIDHEFTVDIPFRKTVQAGIEVSPNLATANDEFEFRVVEVGVTPVTTRISTSLEFKKTTELTQKEERRLTRIGIAVFDDQGRRLAALNGEGILEGNKITYDRRFASTHGTTAFLTLKPFVIKDDFAEDVKDDQYLKDLEVRVELTPVR</sequence>
<comment type="caution">
    <text evidence="3">The sequence shown here is derived from an EMBL/GenBank/DDBJ whole genome shotgun (WGS) entry which is preliminary data.</text>
</comment>
<reference evidence="3 4" key="1">
    <citation type="submission" date="2024-09" db="EMBL/GenBank/DDBJ databases">
        <authorList>
            <person name="Sun Q."/>
            <person name="Mori K."/>
        </authorList>
    </citation>
    <scope>NUCLEOTIDE SEQUENCE [LARGE SCALE GENOMIC DNA]</scope>
    <source>
        <strain evidence="3 4">TISTR 2452</strain>
    </source>
</reference>
<proteinExistence type="predicted"/>
<feature type="domain" description="DUF4179" evidence="1">
    <location>
        <begin position="50"/>
        <end position="143"/>
    </location>
</feature>
<protein>
    <submittedName>
        <fullName evidence="3">DUF4179 domain-containing protein</fullName>
    </submittedName>
</protein>
<gene>
    <name evidence="3" type="ORF">ACFFSY_19700</name>
</gene>
<evidence type="ECO:0000313" key="3">
    <source>
        <dbReference type="EMBL" id="MFB9328159.1"/>
    </source>
</evidence>
<accession>A0ABV5KSK5</accession>
<dbReference type="InterPro" id="IPR025436">
    <property type="entry name" value="DUF4179"/>
</dbReference>
<dbReference type="Gene3D" id="2.60.40.1630">
    <property type="entry name" value="bacillus anthracis domain"/>
    <property type="match status" value="1"/>
</dbReference>
<keyword evidence="4" id="KW-1185">Reference proteome</keyword>
<dbReference type="Proteomes" id="UP001589747">
    <property type="component" value="Unassembled WGS sequence"/>
</dbReference>
<dbReference type="InterPro" id="IPR040680">
    <property type="entry name" value="DUF5643"/>
</dbReference>
<dbReference type="EMBL" id="JBHMDO010000033">
    <property type="protein sequence ID" value="MFB9328159.1"/>
    <property type="molecule type" value="Genomic_DNA"/>
</dbReference>
<name>A0ABV5KSK5_9BACL</name>
<feature type="domain" description="DUF5643" evidence="2">
    <location>
        <begin position="249"/>
        <end position="365"/>
    </location>
</feature>
<evidence type="ECO:0000259" key="2">
    <source>
        <dbReference type="Pfam" id="PF18705"/>
    </source>
</evidence>
<dbReference type="RefSeq" id="WP_377497193.1">
    <property type="nucleotide sequence ID" value="NZ_JBHMDO010000033.1"/>
</dbReference>
<evidence type="ECO:0000313" key="4">
    <source>
        <dbReference type="Proteomes" id="UP001589747"/>
    </source>
</evidence>
<dbReference type="Pfam" id="PF18705">
    <property type="entry name" value="DUF5643"/>
    <property type="match status" value="1"/>
</dbReference>
<evidence type="ECO:0000259" key="1">
    <source>
        <dbReference type="Pfam" id="PF13786"/>
    </source>
</evidence>